<dbReference type="Proteomes" id="UP000053989">
    <property type="component" value="Unassembled WGS sequence"/>
</dbReference>
<evidence type="ECO:0000313" key="2">
    <source>
        <dbReference type="Proteomes" id="UP000053989"/>
    </source>
</evidence>
<dbReference type="HOGENOM" id="CLU_042836_1_1_1"/>
<sequence>MGPGEGEDAAPSNIFAPFMNPTCGLLMAWQYTGTNQKSAAELDWLAKIQMDPLYNAEDLQGFTHTHEMKLLDKFLQKKDNLFHEEHGWKCSSVSFHLPKEKACFRTEADAPSITVDGIYHRDLTDVIKSAFEDSEHSFHMTPFIQHWKINEHHTVDVFSESFASPEMIDAYKEVNALPQEPGDELERVVAGLMVWLDSTHLASFGDALMWPFYLFFANQSKYTWCKPSAQACHHVAYIPTTSCR</sequence>
<dbReference type="EMBL" id="KN822013">
    <property type="protein sequence ID" value="KIM67412.1"/>
    <property type="molecule type" value="Genomic_DNA"/>
</dbReference>
<dbReference type="AlphaFoldDB" id="A0A0C3AR42"/>
<dbReference type="OrthoDB" id="3208495at2759"/>
<name>A0A0C3AR42_9AGAM</name>
<gene>
    <name evidence="1" type="ORF">SCLCIDRAFT_108257</name>
</gene>
<reference evidence="2" key="2">
    <citation type="submission" date="2015-01" db="EMBL/GenBank/DDBJ databases">
        <title>Evolutionary Origins and Diversification of the Mycorrhizal Mutualists.</title>
        <authorList>
            <consortium name="DOE Joint Genome Institute"/>
            <consortium name="Mycorrhizal Genomics Consortium"/>
            <person name="Kohler A."/>
            <person name="Kuo A."/>
            <person name="Nagy L.G."/>
            <person name="Floudas D."/>
            <person name="Copeland A."/>
            <person name="Barry K.W."/>
            <person name="Cichocki N."/>
            <person name="Veneault-Fourrey C."/>
            <person name="LaButti K."/>
            <person name="Lindquist E.A."/>
            <person name="Lipzen A."/>
            <person name="Lundell T."/>
            <person name="Morin E."/>
            <person name="Murat C."/>
            <person name="Riley R."/>
            <person name="Ohm R."/>
            <person name="Sun H."/>
            <person name="Tunlid A."/>
            <person name="Henrissat B."/>
            <person name="Grigoriev I.V."/>
            <person name="Hibbett D.S."/>
            <person name="Martin F."/>
        </authorList>
    </citation>
    <scope>NUCLEOTIDE SEQUENCE [LARGE SCALE GENOMIC DNA]</scope>
    <source>
        <strain evidence="2">Foug A</strain>
    </source>
</reference>
<evidence type="ECO:0000313" key="1">
    <source>
        <dbReference type="EMBL" id="KIM67412.1"/>
    </source>
</evidence>
<reference evidence="1 2" key="1">
    <citation type="submission" date="2014-04" db="EMBL/GenBank/DDBJ databases">
        <authorList>
            <consortium name="DOE Joint Genome Institute"/>
            <person name="Kuo A."/>
            <person name="Kohler A."/>
            <person name="Nagy L.G."/>
            <person name="Floudas D."/>
            <person name="Copeland A."/>
            <person name="Barry K.W."/>
            <person name="Cichocki N."/>
            <person name="Veneault-Fourrey C."/>
            <person name="LaButti K."/>
            <person name="Lindquist E.A."/>
            <person name="Lipzen A."/>
            <person name="Lundell T."/>
            <person name="Morin E."/>
            <person name="Murat C."/>
            <person name="Sun H."/>
            <person name="Tunlid A."/>
            <person name="Henrissat B."/>
            <person name="Grigoriev I.V."/>
            <person name="Hibbett D.S."/>
            <person name="Martin F."/>
            <person name="Nordberg H.P."/>
            <person name="Cantor M.N."/>
            <person name="Hua S.X."/>
        </authorList>
    </citation>
    <scope>NUCLEOTIDE SEQUENCE [LARGE SCALE GENOMIC DNA]</scope>
    <source>
        <strain evidence="1 2">Foug A</strain>
    </source>
</reference>
<keyword evidence="2" id="KW-1185">Reference proteome</keyword>
<dbReference type="Pfam" id="PF18759">
    <property type="entry name" value="Plavaka"/>
    <property type="match status" value="1"/>
</dbReference>
<dbReference type="InParanoid" id="A0A0C3AR42"/>
<proteinExistence type="predicted"/>
<dbReference type="InterPro" id="IPR041078">
    <property type="entry name" value="Plavaka"/>
</dbReference>
<protein>
    <submittedName>
        <fullName evidence="1">Uncharacterized protein</fullName>
    </submittedName>
</protein>
<accession>A0A0C3AR42</accession>
<organism evidence="1 2">
    <name type="scientific">Scleroderma citrinum Foug A</name>
    <dbReference type="NCBI Taxonomy" id="1036808"/>
    <lineage>
        <taxon>Eukaryota</taxon>
        <taxon>Fungi</taxon>
        <taxon>Dikarya</taxon>
        <taxon>Basidiomycota</taxon>
        <taxon>Agaricomycotina</taxon>
        <taxon>Agaricomycetes</taxon>
        <taxon>Agaricomycetidae</taxon>
        <taxon>Boletales</taxon>
        <taxon>Sclerodermatineae</taxon>
        <taxon>Sclerodermataceae</taxon>
        <taxon>Scleroderma</taxon>
    </lineage>
</organism>
<dbReference type="STRING" id="1036808.A0A0C3AR42"/>